<dbReference type="AlphaFoldDB" id="A0AAN8WJV2"/>
<dbReference type="FunFam" id="3.30.160.60:FF:001174">
    <property type="entry name" value="zinc finger protein 527 isoform X1"/>
    <property type="match status" value="1"/>
</dbReference>
<feature type="domain" description="C2H2-type" evidence="14">
    <location>
        <begin position="288"/>
        <end position="315"/>
    </location>
</feature>
<keyword evidence="9" id="KW-0805">Transcription regulation</keyword>
<feature type="domain" description="C2H2-type" evidence="14">
    <location>
        <begin position="316"/>
        <end position="343"/>
    </location>
</feature>
<dbReference type="Pfam" id="PF13912">
    <property type="entry name" value="zf-C2H2_6"/>
    <property type="match status" value="1"/>
</dbReference>
<sequence length="687" mass="78030">MYVPSYIIIYPSGSTVNPNVVPSNLGNQRQAVQSDDVTSVNNNGFQAIKVLQSKNSLVTSPPIRVKNRTLLPKGTALNQAVLLQGQVLHLQAVASDLSRMQHSQVYLPQGNHNGCMQTQTLQPQIVVAQRKGHQVTQSFQPQSIASRLNGLHYQMNMEYGVGMSNHLGIQSTMAGQNELQLPSVFQTQNFQLQGIISNQNGPQLSTVGSQSVLLSQTLPSQSFIFNQNALPFSSAFNGDMLYDQTVQPQGISLNQSGGFPQVNVHMHASVADTNNIIASPPKKDCQVERCKTCKKVFSTYSSLQRHQVVHTGARPYQCKVCGKSFSYKHYLPRHARIHRGEKRITCSLCSKKFYYKSNLISHMQCHTGEKSFECKACKKRFSRKTSLLLHLKLHSDEKPYKCEVCHKLFKVKSYLKQHKTIHDGEKSFKCELCHKTFYIKQALKVHIFAVHMRDKLHVCKFCNKSFKVRAYLSAHLRQHRKKSYKCKICNKSFAIKNLRAHKLICTDCECSICKLSFTENKLFKKLDSENRDEEESYACESCYIKVKNVPNTQPVLESNVVGIPPGNEENKICLNEIERKTHDDSYINLKSENNVILFDKTEPDIMDKYEDLIPEVIKEEHELNIGEENCPSKQSNDEGYFFDNFLRGYCKSDITVKKEEDSGCGDIYQNSETLFVIKCEDPLVLNI</sequence>
<keyword evidence="3" id="KW-1017">Isopeptide bond</keyword>
<feature type="domain" description="C2H2-type" evidence="14">
    <location>
        <begin position="344"/>
        <end position="371"/>
    </location>
</feature>
<evidence type="ECO:0000256" key="8">
    <source>
        <dbReference type="ARBA" id="ARBA00022843"/>
    </source>
</evidence>
<evidence type="ECO:0000256" key="6">
    <source>
        <dbReference type="ARBA" id="ARBA00022771"/>
    </source>
</evidence>
<dbReference type="PROSITE" id="PS00028">
    <property type="entry name" value="ZINC_FINGER_C2H2_1"/>
    <property type="match status" value="7"/>
</dbReference>
<reference evidence="15 16" key="1">
    <citation type="submission" date="2023-11" db="EMBL/GenBank/DDBJ databases">
        <title>Halocaridina rubra genome assembly.</title>
        <authorList>
            <person name="Smith C."/>
        </authorList>
    </citation>
    <scope>NUCLEOTIDE SEQUENCE [LARGE SCALE GENOMIC DNA]</scope>
    <source>
        <strain evidence="15">EP-1</strain>
        <tissue evidence="15">Whole</tissue>
    </source>
</reference>
<keyword evidence="7" id="KW-0862">Zinc</keyword>
<evidence type="ECO:0000256" key="7">
    <source>
        <dbReference type="ARBA" id="ARBA00022833"/>
    </source>
</evidence>
<gene>
    <name evidence="15" type="ORF">SK128_006983</name>
</gene>
<evidence type="ECO:0000313" key="16">
    <source>
        <dbReference type="Proteomes" id="UP001381693"/>
    </source>
</evidence>
<protein>
    <recommendedName>
        <fullName evidence="14">C2H2-type domain-containing protein</fullName>
    </recommendedName>
</protein>
<keyword evidence="8" id="KW-0832">Ubl conjugation</keyword>
<dbReference type="SMART" id="SM00355">
    <property type="entry name" value="ZnF_C2H2"/>
    <property type="match status" value="8"/>
</dbReference>
<feature type="domain" description="C2H2-type" evidence="14">
    <location>
        <begin position="457"/>
        <end position="484"/>
    </location>
</feature>
<dbReference type="FunFam" id="3.30.160.60:FF:000100">
    <property type="entry name" value="Zinc finger 45-like"/>
    <property type="match status" value="1"/>
</dbReference>
<comment type="subcellular location">
    <subcellularLocation>
        <location evidence="1">Nucleus</location>
    </subcellularLocation>
</comment>
<dbReference type="Proteomes" id="UP001381693">
    <property type="component" value="Unassembled WGS sequence"/>
</dbReference>
<name>A0AAN8WJV2_HALRR</name>
<dbReference type="Pfam" id="PF12874">
    <property type="entry name" value="zf-met"/>
    <property type="match status" value="1"/>
</dbReference>
<dbReference type="PANTHER" id="PTHR24399:SF23">
    <property type="entry name" value="C2H2-TYPE DOMAIN-CONTAINING PROTEIN"/>
    <property type="match status" value="1"/>
</dbReference>
<evidence type="ECO:0000256" key="3">
    <source>
        <dbReference type="ARBA" id="ARBA00022499"/>
    </source>
</evidence>
<evidence type="ECO:0000256" key="13">
    <source>
        <dbReference type="PROSITE-ProRule" id="PRU00042"/>
    </source>
</evidence>
<dbReference type="InterPro" id="IPR013087">
    <property type="entry name" value="Znf_C2H2_type"/>
</dbReference>
<dbReference type="GO" id="GO:0008270">
    <property type="term" value="F:zinc ion binding"/>
    <property type="evidence" value="ECO:0007669"/>
    <property type="project" value="UniProtKB-KW"/>
</dbReference>
<comment type="caution">
    <text evidence="15">The sequence shown here is derived from an EMBL/GenBank/DDBJ whole genome shotgun (WGS) entry which is preliminary data.</text>
</comment>
<evidence type="ECO:0000256" key="9">
    <source>
        <dbReference type="ARBA" id="ARBA00023015"/>
    </source>
</evidence>
<keyword evidence="12" id="KW-0539">Nucleus</keyword>
<feature type="domain" description="C2H2-type" evidence="14">
    <location>
        <begin position="428"/>
        <end position="456"/>
    </location>
</feature>
<feature type="domain" description="C2H2-type" evidence="14">
    <location>
        <begin position="400"/>
        <end position="427"/>
    </location>
</feature>
<dbReference type="FunFam" id="3.30.160.60:FF:000094">
    <property type="entry name" value="Zinc finger protein 605"/>
    <property type="match status" value="1"/>
</dbReference>
<keyword evidence="5" id="KW-0677">Repeat</keyword>
<evidence type="ECO:0000256" key="12">
    <source>
        <dbReference type="ARBA" id="ARBA00023242"/>
    </source>
</evidence>
<evidence type="ECO:0000256" key="4">
    <source>
        <dbReference type="ARBA" id="ARBA00022723"/>
    </source>
</evidence>
<dbReference type="PROSITE" id="PS50157">
    <property type="entry name" value="ZINC_FINGER_C2H2_2"/>
    <property type="match status" value="7"/>
</dbReference>
<organism evidence="15 16">
    <name type="scientific">Halocaridina rubra</name>
    <name type="common">Hawaiian red shrimp</name>
    <dbReference type="NCBI Taxonomy" id="373956"/>
    <lineage>
        <taxon>Eukaryota</taxon>
        <taxon>Metazoa</taxon>
        <taxon>Ecdysozoa</taxon>
        <taxon>Arthropoda</taxon>
        <taxon>Crustacea</taxon>
        <taxon>Multicrustacea</taxon>
        <taxon>Malacostraca</taxon>
        <taxon>Eumalacostraca</taxon>
        <taxon>Eucarida</taxon>
        <taxon>Decapoda</taxon>
        <taxon>Pleocyemata</taxon>
        <taxon>Caridea</taxon>
        <taxon>Atyoidea</taxon>
        <taxon>Atyidae</taxon>
        <taxon>Halocaridina</taxon>
    </lineage>
</organism>
<accession>A0AAN8WJV2</accession>
<keyword evidence="11" id="KW-0804">Transcription</keyword>
<keyword evidence="16" id="KW-1185">Reference proteome</keyword>
<dbReference type="GO" id="GO:0000978">
    <property type="term" value="F:RNA polymerase II cis-regulatory region sequence-specific DNA binding"/>
    <property type="evidence" value="ECO:0007669"/>
    <property type="project" value="TreeGrafter"/>
</dbReference>
<proteinExistence type="inferred from homology"/>
<keyword evidence="6 13" id="KW-0863">Zinc-finger</keyword>
<evidence type="ECO:0000256" key="11">
    <source>
        <dbReference type="ARBA" id="ARBA00023163"/>
    </source>
</evidence>
<dbReference type="SUPFAM" id="SSF57667">
    <property type="entry name" value="beta-beta-alpha zinc fingers"/>
    <property type="match status" value="4"/>
</dbReference>
<dbReference type="InterPro" id="IPR036236">
    <property type="entry name" value="Znf_C2H2_sf"/>
</dbReference>
<dbReference type="GO" id="GO:0005654">
    <property type="term" value="C:nucleoplasm"/>
    <property type="evidence" value="ECO:0007669"/>
    <property type="project" value="TreeGrafter"/>
</dbReference>
<dbReference type="Gene3D" id="3.30.160.60">
    <property type="entry name" value="Classic Zinc Finger"/>
    <property type="match status" value="7"/>
</dbReference>
<dbReference type="Pfam" id="PF00096">
    <property type="entry name" value="zf-C2H2"/>
    <property type="match status" value="4"/>
</dbReference>
<dbReference type="EMBL" id="JAXCGZ010018112">
    <property type="protein sequence ID" value="KAK7067530.1"/>
    <property type="molecule type" value="Genomic_DNA"/>
</dbReference>
<dbReference type="PANTHER" id="PTHR24399">
    <property type="entry name" value="ZINC FINGER AND BTB DOMAIN-CONTAINING"/>
    <property type="match status" value="1"/>
</dbReference>
<evidence type="ECO:0000313" key="15">
    <source>
        <dbReference type="EMBL" id="KAK7067530.1"/>
    </source>
</evidence>
<evidence type="ECO:0000256" key="5">
    <source>
        <dbReference type="ARBA" id="ARBA00022737"/>
    </source>
</evidence>
<dbReference type="GO" id="GO:0001227">
    <property type="term" value="F:DNA-binding transcription repressor activity, RNA polymerase II-specific"/>
    <property type="evidence" value="ECO:0007669"/>
    <property type="project" value="TreeGrafter"/>
</dbReference>
<evidence type="ECO:0000256" key="10">
    <source>
        <dbReference type="ARBA" id="ARBA00023125"/>
    </source>
</evidence>
<keyword evidence="4" id="KW-0479">Metal-binding</keyword>
<evidence type="ECO:0000256" key="2">
    <source>
        <dbReference type="ARBA" id="ARBA00006991"/>
    </source>
</evidence>
<evidence type="ECO:0000256" key="1">
    <source>
        <dbReference type="ARBA" id="ARBA00004123"/>
    </source>
</evidence>
<comment type="similarity">
    <text evidence="2">Belongs to the krueppel C2H2-type zinc-finger protein family.</text>
</comment>
<keyword evidence="10" id="KW-0238">DNA-binding</keyword>
<evidence type="ECO:0000259" key="14">
    <source>
        <dbReference type="PROSITE" id="PS50157"/>
    </source>
</evidence>
<feature type="domain" description="C2H2-type" evidence="14">
    <location>
        <begin position="372"/>
        <end position="399"/>
    </location>
</feature>